<keyword evidence="5 7" id="KW-0862">Zinc</keyword>
<organism evidence="9 10">
    <name type="scientific">Candidatus Enterocola intestinipullorum</name>
    <dbReference type="NCBI Taxonomy" id="2840783"/>
    <lineage>
        <taxon>Bacteria</taxon>
        <taxon>Pseudomonadati</taxon>
        <taxon>Bacteroidota</taxon>
        <taxon>Bacteroidia</taxon>
        <taxon>Bacteroidales</taxon>
        <taxon>Candidatus Enterocola</taxon>
    </lineage>
</organism>
<dbReference type="GO" id="GO:0004180">
    <property type="term" value="F:carboxypeptidase activity"/>
    <property type="evidence" value="ECO:0007669"/>
    <property type="project" value="TreeGrafter"/>
</dbReference>
<dbReference type="GO" id="GO:0004222">
    <property type="term" value="F:metalloendopeptidase activity"/>
    <property type="evidence" value="ECO:0007669"/>
    <property type="project" value="InterPro"/>
</dbReference>
<dbReference type="InterPro" id="IPR024079">
    <property type="entry name" value="MetalloPept_cat_dom_sf"/>
</dbReference>
<evidence type="ECO:0000259" key="8">
    <source>
        <dbReference type="Pfam" id="PF01432"/>
    </source>
</evidence>
<evidence type="ECO:0000256" key="3">
    <source>
        <dbReference type="ARBA" id="ARBA00022723"/>
    </source>
</evidence>
<dbReference type="EMBL" id="JADIMR010000031">
    <property type="protein sequence ID" value="MBO8446530.1"/>
    <property type="molecule type" value="Genomic_DNA"/>
</dbReference>
<reference evidence="9" key="1">
    <citation type="submission" date="2020-10" db="EMBL/GenBank/DDBJ databases">
        <authorList>
            <person name="Gilroy R."/>
        </authorList>
    </citation>
    <scope>NUCLEOTIDE SEQUENCE</scope>
    <source>
        <strain evidence="9">D3-1215</strain>
    </source>
</reference>
<dbReference type="InterPro" id="IPR034005">
    <property type="entry name" value="M3A_DCP"/>
</dbReference>
<evidence type="ECO:0000256" key="4">
    <source>
        <dbReference type="ARBA" id="ARBA00022801"/>
    </source>
</evidence>
<evidence type="ECO:0000256" key="1">
    <source>
        <dbReference type="ARBA" id="ARBA00006040"/>
    </source>
</evidence>
<dbReference type="Gene3D" id="1.10.1370.10">
    <property type="entry name" value="Neurolysin, domain 3"/>
    <property type="match status" value="1"/>
</dbReference>
<dbReference type="PANTHER" id="PTHR43660:SF1">
    <property type="entry name" value="DIPEPTIDYL CARBOXYPEPTIDASE"/>
    <property type="match status" value="1"/>
</dbReference>
<sequence>MRFFTKITSIIILITATSDMIAQNPFLKAFDTPYQSVPFSKIKTEHYGEALDEGLKQQERNIEAICGNTDSPTFENTIVALEHCDEILSRTANVLFNLTEADTNDTLDSLAQKYSPLLTEASNRIFQNQKLFDRVKTIYVQKDELGLDAEDSMLLEQTYKAFIRSGANLNEDDKKRFAALSSRLSSSTLNFGQNVLKETNDFKMVIEDSADLEGLPDYIIEAARTRAEENGLSGKWLFDLSMPSYFNFMKFSAKRDLREKLYRAYNSKGNRNNANDNKALIKQIVNDRLEIARLSGYKNFAEYKLERTMAETPGNVYGLLDELLANYKPVAREEFETVEKFAAETENMPGFKLEAWDWSYYSEKLKESRFNLNDGMLKPYFELEKVKQGIFALAGKLYGLSFEPAPELDVYHKDVTAYKVCDAGGRFMAVLYTDFFPRNGKQGGAWMTEFRGQRVENGENIRPLISIVMNFTPPVGDKPSLLTFSEVETFLHEFGHALHGMLADTKYASLSGTNVYRDFVELPSQLMENFATEPAFLDMTAKHYLTGENIPDELVEKIKAAENFNVAYACVRQLNFGYLDMAWHSIETPFEGDTEQFESKACNATTIFPEVAGTCISTAFNHIFSGGYAAGYYSYKWAEVLDADAYSVFKSHGGIDAGTAARFRNEVLKKGGTEHPMVLYKRFKGSEPAIDALLERNGIKKK</sequence>
<evidence type="ECO:0000256" key="6">
    <source>
        <dbReference type="ARBA" id="ARBA00023049"/>
    </source>
</evidence>
<gene>
    <name evidence="9" type="ORF">IAC32_02135</name>
</gene>
<dbReference type="AlphaFoldDB" id="A0A9D9EGM9"/>
<dbReference type="InterPro" id="IPR001567">
    <property type="entry name" value="Pept_M3A_M3B_dom"/>
</dbReference>
<reference evidence="9" key="2">
    <citation type="journal article" date="2021" name="PeerJ">
        <title>Extensive microbial diversity within the chicken gut microbiome revealed by metagenomics and culture.</title>
        <authorList>
            <person name="Gilroy R."/>
            <person name="Ravi A."/>
            <person name="Getino M."/>
            <person name="Pursley I."/>
            <person name="Horton D.L."/>
            <person name="Alikhan N.F."/>
            <person name="Baker D."/>
            <person name="Gharbi K."/>
            <person name="Hall N."/>
            <person name="Watson M."/>
            <person name="Adriaenssens E.M."/>
            <person name="Foster-Nyarko E."/>
            <person name="Jarju S."/>
            <person name="Secka A."/>
            <person name="Antonio M."/>
            <person name="Oren A."/>
            <person name="Chaudhuri R.R."/>
            <person name="La Ragione R."/>
            <person name="Hildebrand F."/>
            <person name="Pallen M.J."/>
        </authorList>
    </citation>
    <scope>NUCLEOTIDE SEQUENCE</scope>
    <source>
        <strain evidence="9">D3-1215</strain>
    </source>
</reference>
<accession>A0A9D9EGM9</accession>
<comment type="caution">
    <text evidence="9">The sequence shown here is derived from an EMBL/GenBank/DDBJ whole genome shotgun (WGS) entry which is preliminary data.</text>
</comment>
<dbReference type="FunFam" id="3.40.390.10:FF:000009">
    <property type="entry name" value="Oligopeptidase A"/>
    <property type="match status" value="1"/>
</dbReference>
<dbReference type="InterPro" id="IPR024077">
    <property type="entry name" value="Neurolysin/TOP_dom2"/>
</dbReference>
<protein>
    <submittedName>
        <fullName evidence="9">M3 family metallopeptidase</fullName>
    </submittedName>
</protein>
<evidence type="ECO:0000313" key="10">
    <source>
        <dbReference type="Proteomes" id="UP000823637"/>
    </source>
</evidence>
<evidence type="ECO:0000313" key="9">
    <source>
        <dbReference type="EMBL" id="MBO8446530.1"/>
    </source>
</evidence>
<dbReference type="InterPro" id="IPR045090">
    <property type="entry name" value="Pept_M3A_M3B"/>
</dbReference>
<comment type="similarity">
    <text evidence="1 7">Belongs to the peptidase M3 family.</text>
</comment>
<evidence type="ECO:0000256" key="5">
    <source>
        <dbReference type="ARBA" id="ARBA00022833"/>
    </source>
</evidence>
<dbReference type="GO" id="GO:0046872">
    <property type="term" value="F:metal ion binding"/>
    <property type="evidence" value="ECO:0007669"/>
    <property type="project" value="UniProtKB-UniRule"/>
</dbReference>
<keyword evidence="4 7" id="KW-0378">Hydrolase</keyword>
<keyword evidence="6 7" id="KW-0482">Metalloprotease</keyword>
<feature type="domain" description="Peptidase M3A/M3B catalytic" evidence="8">
    <location>
        <begin position="248"/>
        <end position="698"/>
    </location>
</feature>
<dbReference type="SUPFAM" id="SSF55486">
    <property type="entry name" value="Metalloproteases ('zincins'), catalytic domain"/>
    <property type="match status" value="1"/>
</dbReference>
<dbReference type="PANTHER" id="PTHR43660">
    <property type="entry name" value="DIPEPTIDYL CARBOXYPEPTIDASE"/>
    <property type="match status" value="1"/>
</dbReference>
<evidence type="ECO:0000256" key="2">
    <source>
        <dbReference type="ARBA" id="ARBA00022670"/>
    </source>
</evidence>
<dbReference type="Proteomes" id="UP000823637">
    <property type="component" value="Unassembled WGS sequence"/>
</dbReference>
<evidence type="ECO:0000256" key="7">
    <source>
        <dbReference type="RuleBase" id="RU003435"/>
    </source>
</evidence>
<dbReference type="GO" id="GO:0006508">
    <property type="term" value="P:proteolysis"/>
    <property type="evidence" value="ECO:0007669"/>
    <property type="project" value="UniProtKB-KW"/>
</dbReference>
<comment type="cofactor">
    <cofactor evidence="7">
        <name>Zn(2+)</name>
        <dbReference type="ChEBI" id="CHEBI:29105"/>
    </cofactor>
    <text evidence="7">Binds 1 zinc ion.</text>
</comment>
<dbReference type="CDD" id="cd06456">
    <property type="entry name" value="M3A_DCP"/>
    <property type="match status" value="1"/>
</dbReference>
<keyword evidence="3 7" id="KW-0479">Metal-binding</keyword>
<dbReference type="Gene3D" id="3.40.390.10">
    <property type="entry name" value="Collagenase (Catalytic Domain)"/>
    <property type="match status" value="1"/>
</dbReference>
<name>A0A9D9EGM9_9BACT</name>
<dbReference type="GO" id="GO:0005829">
    <property type="term" value="C:cytosol"/>
    <property type="evidence" value="ECO:0007669"/>
    <property type="project" value="TreeGrafter"/>
</dbReference>
<dbReference type="Pfam" id="PF01432">
    <property type="entry name" value="Peptidase_M3"/>
    <property type="match status" value="1"/>
</dbReference>
<keyword evidence="2 7" id="KW-0645">Protease</keyword>
<proteinExistence type="inferred from homology"/>